<comment type="caution">
    <text evidence="1">The sequence shown here is derived from an EMBL/GenBank/DDBJ whole genome shotgun (WGS) entry which is preliminary data.</text>
</comment>
<dbReference type="AlphaFoldDB" id="A0AAQ4FLB4"/>
<evidence type="ECO:0000313" key="1">
    <source>
        <dbReference type="EMBL" id="KAK8788079.1"/>
    </source>
</evidence>
<proteinExistence type="predicted"/>
<gene>
    <name evidence="1" type="ORF">V5799_022143</name>
</gene>
<accession>A0AAQ4FLB4</accession>
<reference evidence="1 2" key="1">
    <citation type="journal article" date="2023" name="Arcadia Sci">
        <title>De novo assembly of a long-read Amblyomma americanum tick genome.</title>
        <authorList>
            <person name="Chou S."/>
            <person name="Poskanzer K.E."/>
            <person name="Rollins M."/>
            <person name="Thuy-Boun P.S."/>
        </authorList>
    </citation>
    <scope>NUCLEOTIDE SEQUENCE [LARGE SCALE GENOMIC DNA]</scope>
    <source>
        <strain evidence="1">F_SG_1</strain>
        <tissue evidence="1">Salivary glands</tissue>
    </source>
</reference>
<organism evidence="1 2">
    <name type="scientific">Amblyomma americanum</name>
    <name type="common">Lone star tick</name>
    <dbReference type="NCBI Taxonomy" id="6943"/>
    <lineage>
        <taxon>Eukaryota</taxon>
        <taxon>Metazoa</taxon>
        <taxon>Ecdysozoa</taxon>
        <taxon>Arthropoda</taxon>
        <taxon>Chelicerata</taxon>
        <taxon>Arachnida</taxon>
        <taxon>Acari</taxon>
        <taxon>Parasitiformes</taxon>
        <taxon>Ixodida</taxon>
        <taxon>Ixodoidea</taxon>
        <taxon>Ixodidae</taxon>
        <taxon>Amblyomminae</taxon>
        <taxon>Amblyomma</taxon>
    </lineage>
</organism>
<evidence type="ECO:0000313" key="2">
    <source>
        <dbReference type="Proteomes" id="UP001321473"/>
    </source>
</evidence>
<dbReference type="Proteomes" id="UP001321473">
    <property type="component" value="Unassembled WGS sequence"/>
</dbReference>
<protein>
    <submittedName>
        <fullName evidence="1">Uncharacterized protein</fullName>
    </submittedName>
</protein>
<sequence length="78" mass="8619">MSSSGPYREERRGGEELRLLRKRTGTWMGPSSWLRTAMSPLLVIYLACSSGPLTASHVPVYNVESPLALGLRQLFIGL</sequence>
<name>A0AAQ4FLB4_AMBAM</name>
<keyword evidence="2" id="KW-1185">Reference proteome</keyword>
<dbReference type="EMBL" id="JARKHS020001163">
    <property type="protein sequence ID" value="KAK8788079.1"/>
    <property type="molecule type" value="Genomic_DNA"/>
</dbReference>